<comment type="caution">
    <text evidence="2">The sequence shown here is derived from an EMBL/GenBank/DDBJ whole genome shotgun (WGS) entry which is preliminary data.</text>
</comment>
<evidence type="ECO:0000256" key="1">
    <source>
        <dbReference type="SAM" id="MobiDB-lite"/>
    </source>
</evidence>
<feature type="region of interest" description="Disordered" evidence="1">
    <location>
        <begin position="21"/>
        <end position="61"/>
    </location>
</feature>
<name>A0A819ZV62_9BILA</name>
<dbReference type="Proteomes" id="UP000663868">
    <property type="component" value="Unassembled WGS sequence"/>
</dbReference>
<evidence type="ECO:0000313" key="3">
    <source>
        <dbReference type="Proteomes" id="UP000663868"/>
    </source>
</evidence>
<proteinExistence type="predicted"/>
<feature type="compositionally biased region" description="Polar residues" evidence="1">
    <location>
        <begin position="22"/>
        <end position="35"/>
    </location>
</feature>
<evidence type="ECO:0000313" key="2">
    <source>
        <dbReference type="EMBL" id="CAF4176296.1"/>
    </source>
</evidence>
<gene>
    <name evidence="2" type="ORF">KXQ929_LOCUS38688</name>
</gene>
<organism evidence="2 3">
    <name type="scientific">Adineta steineri</name>
    <dbReference type="NCBI Taxonomy" id="433720"/>
    <lineage>
        <taxon>Eukaryota</taxon>
        <taxon>Metazoa</taxon>
        <taxon>Spiralia</taxon>
        <taxon>Gnathifera</taxon>
        <taxon>Rotifera</taxon>
        <taxon>Eurotatoria</taxon>
        <taxon>Bdelloidea</taxon>
        <taxon>Adinetida</taxon>
        <taxon>Adinetidae</taxon>
        <taxon>Adineta</taxon>
    </lineage>
</organism>
<dbReference type="EMBL" id="CAJOBB010007026">
    <property type="protein sequence ID" value="CAF4176296.1"/>
    <property type="molecule type" value="Genomic_DNA"/>
</dbReference>
<reference evidence="2" key="1">
    <citation type="submission" date="2021-02" db="EMBL/GenBank/DDBJ databases">
        <authorList>
            <person name="Nowell W R."/>
        </authorList>
    </citation>
    <scope>NUCLEOTIDE SEQUENCE</scope>
</reference>
<feature type="non-terminal residue" evidence="2">
    <location>
        <position position="1"/>
    </location>
</feature>
<sequence>MRIRLSFTVFLGCFERARRARSGTSLGTIPDTTEPNPFRARRAGSGTSLGTIPDTTEPNPF</sequence>
<dbReference type="AlphaFoldDB" id="A0A819ZV62"/>
<feature type="compositionally biased region" description="Polar residues" evidence="1">
    <location>
        <begin position="45"/>
        <end position="61"/>
    </location>
</feature>
<protein>
    <submittedName>
        <fullName evidence="2">Uncharacterized protein</fullName>
    </submittedName>
</protein>
<accession>A0A819ZV62</accession>